<keyword evidence="2" id="KW-1185">Reference proteome</keyword>
<protein>
    <submittedName>
        <fullName evidence="1">Uncharacterized protein</fullName>
    </submittedName>
</protein>
<dbReference type="EMBL" id="RZNY01000005">
    <property type="protein sequence ID" value="RUT47298.1"/>
    <property type="molecule type" value="Genomic_DNA"/>
</dbReference>
<reference evidence="1 2" key="1">
    <citation type="submission" date="2018-12" db="EMBL/GenBank/DDBJ databases">
        <authorList>
            <person name="Sun L."/>
            <person name="Chen Z."/>
        </authorList>
    </citation>
    <scope>NUCLEOTIDE SEQUENCE [LARGE SCALE GENOMIC DNA]</scope>
    <source>
        <strain evidence="1 2">DSM 15890</strain>
    </source>
</reference>
<proteinExistence type="predicted"/>
<comment type="caution">
    <text evidence="1">The sequence shown here is derived from an EMBL/GenBank/DDBJ whole genome shotgun (WGS) entry which is preliminary data.</text>
</comment>
<evidence type="ECO:0000313" key="1">
    <source>
        <dbReference type="EMBL" id="RUT47298.1"/>
    </source>
</evidence>
<organism evidence="1 2">
    <name type="scientific">Paenibacillus anaericanus</name>
    <dbReference type="NCBI Taxonomy" id="170367"/>
    <lineage>
        <taxon>Bacteria</taxon>
        <taxon>Bacillati</taxon>
        <taxon>Bacillota</taxon>
        <taxon>Bacilli</taxon>
        <taxon>Bacillales</taxon>
        <taxon>Paenibacillaceae</taxon>
        <taxon>Paenibacillus</taxon>
    </lineage>
</organism>
<dbReference type="AlphaFoldDB" id="A0A433YBS1"/>
<evidence type="ECO:0000313" key="2">
    <source>
        <dbReference type="Proteomes" id="UP000279446"/>
    </source>
</evidence>
<sequence length="102" mass="11541">MVVELCSVLASEGLVPMLYVDSQNPDSNKVYRKIGFRGKRGNSRYQIRIANKLPKGTGAAFLVQSPLKKLLLRLITASFNELVFNKVVIQKLLTDYLNNRTR</sequence>
<dbReference type="OrthoDB" id="3174529at2"/>
<dbReference type="Proteomes" id="UP000279446">
    <property type="component" value="Unassembled WGS sequence"/>
</dbReference>
<name>A0A433YBS1_9BACL</name>
<accession>A0A433YBS1</accession>
<gene>
    <name evidence="1" type="ORF">EJP82_08370</name>
</gene>